<feature type="binding site" evidence="5 6">
    <location>
        <begin position="176"/>
        <end position="180"/>
    </location>
    <ligand>
        <name>ATP</name>
        <dbReference type="ChEBI" id="CHEBI:30616"/>
    </ligand>
</feature>
<dbReference type="GO" id="GO:0005615">
    <property type="term" value="C:extracellular space"/>
    <property type="evidence" value="ECO:0007669"/>
    <property type="project" value="TreeGrafter"/>
</dbReference>
<keyword evidence="4 5" id="KW-0067">ATP-binding</keyword>
<dbReference type="InterPro" id="IPR000749">
    <property type="entry name" value="ATP-guanido_PTrfase"/>
</dbReference>
<keyword evidence="10" id="KW-1185">Reference proteome</keyword>
<protein>
    <recommendedName>
        <fullName evidence="5">Protein-arginine kinase</fullName>
        <ecNumber evidence="5">2.7.14.1</ecNumber>
    </recommendedName>
</protein>
<evidence type="ECO:0000256" key="3">
    <source>
        <dbReference type="ARBA" id="ARBA00022777"/>
    </source>
</evidence>
<comment type="similarity">
    <text evidence="5 6 7">Belongs to the ATP:guanido phosphotransferase family.</text>
</comment>
<feature type="short sequence motif" description="RDXXRA motif of the pArg binding pocket involved in allosteric regulation" evidence="5">
    <location>
        <begin position="338"/>
        <end position="343"/>
    </location>
</feature>
<evidence type="ECO:0000256" key="7">
    <source>
        <dbReference type="RuleBase" id="RU000505"/>
    </source>
</evidence>
<dbReference type="Pfam" id="PF00217">
    <property type="entry name" value="ATP-gua_Ptrans"/>
    <property type="match status" value="1"/>
</dbReference>
<dbReference type="PANTHER" id="PTHR11547:SF38">
    <property type="entry name" value="ARGININE KINASE 1-RELATED"/>
    <property type="match status" value="1"/>
</dbReference>
<evidence type="ECO:0000313" key="9">
    <source>
        <dbReference type="EMBL" id="QNB47416.1"/>
    </source>
</evidence>
<dbReference type="SUPFAM" id="SSF55931">
    <property type="entry name" value="Glutamine synthetase/guanido kinase"/>
    <property type="match status" value="1"/>
</dbReference>
<dbReference type="InterPro" id="IPR022415">
    <property type="entry name" value="ATP-guanido_PTrfase_AS"/>
</dbReference>
<evidence type="ECO:0000256" key="6">
    <source>
        <dbReference type="PROSITE-ProRule" id="PRU00843"/>
    </source>
</evidence>
<reference evidence="9 10" key="1">
    <citation type="journal article" date="2019" name="Front. Microbiol.">
        <title>Thermoanaerosceptrum fracticalcis gen. nov. sp. nov., a Novel Fumarate-Fermenting Microorganism From a Deep Fractured Carbonate Aquifer of the US Great Basin.</title>
        <authorList>
            <person name="Hamilton-Brehm S.D."/>
            <person name="Stewart L.E."/>
            <person name="Zavarin M."/>
            <person name="Caldwell M."/>
            <person name="Lawson P.A."/>
            <person name="Onstott T.C."/>
            <person name="Grzymski J."/>
            <person name="Neveux I."/>
            <person name="Lollar B.S."/>
            <person name="Russell C.E."/>
            <person name="Moser D.P."/>
        </authorList>
    </citation>
    <scope>NUCLEOTIDE SEQUENCE [LARGE SCALE GENOMIC DNA]</scope>
    <source>
        <strain evidence="9 10">DRI-13</strain>
    </source>
</reference>
<dbReference type="EMBL" id="CP045798">
    <property type="protein sequence ID" value="QNB47416.1"/>
    <property type="molecule type" value="Genomic_DNA"/>
</dbReference>
<proteinExistence type="inferred from homology"/>
<dbReference type="HAMAP" id="MF_00602">
    <property type="entry name" value="Prot_Arg_kinase"/>
    <property type="match status" value="1"/>
</dbReference>
<evidence type="ECO:0000256" key="5">
    <source>
        <dbReference type="HAMAP-Rule" id="MF_00602"/>
    </source>
</evidence>
<name>A0A7G6E5R2_THEFR</name>
<comment type="catalytic activity">
    <reaction evidence="5">
        <text>L-arginyl-[protein] + ATP = N(omega)-phospho-L-arginyl-[protein] + ADP + H(+)</text>
        <dbReference type="Rhea" id="RHEA:43384"/>
        <dbReference type="Rhea" id="RHEA-COMP:10532"/>
        <dbReference type="Rhea" id="RHEA-COMP:10533"/>
        <dbReference type="ChEBI" id="CHEBI:15378"/>
        <dbReference type="ChEBI" id="CHEBI:29965"/>
        <dbReference type="ChEBI" id="CHEBI:30616"/>
        <dbReference type="ChEBI" id="CHEBI:83226"/>
        <dbReference type="ChEBI" id="CHEBI:456216"/>
        <dbReference type="EC" id="2.7.14.1"/>
    </reaction>
</comment>
<dbReference type="GO" id="GO:0005524">
    <property type="term" value="F:ATP binding"/>
    <property type="evidence" value="ECO:0007669"/>
    <property type="project" value="UniProtKB-UniRule"/>
</dbReference>
<feature type="binding site" evidence="5 6">
    <location>
        <begin position="207"/>
        <end position="212"/>
    </location>
    <ligand>
        <name>ATP</name>
        <dbReference type="ChEBI" id="CHEBI:30616"/>
    </ligand>
</feature>
<accession>A0A7G6E5R2</accession>
<evidence type="ECO:0000256" key="2">
    <source>
        <dbReference type="ARBA" id="ARBA00022741"/>
    </source>
</evidence>
<comment type="function">
    <text evidence="5">Catalyzes the specific phosphorylation of arginine residues in proteins.</text>
</comment>
<dbReference type="GO" id="GO:1990424">
    <property type="term" value="F:protein arginine kinase activity"/>
    <property type="evidence" value="ECO:0007669"/>
    <property type="project" value="UniProtKB-EC"/>
</dbReference>
<dbReference type="InterPro" id="IPR022414">
    <property type="entry name" value="ATP-guanido_PTrfase_cat"/>
</dbReference>
<keyword evidence="3 5" id="KW-0418">Kinase</keyword>
<evidence type="ECO:0000259" key="8">
    <source>
        <dbReference type="PROSITE" id="PS51510"/>
    </source>
</evidence>
<sequence length="356" mass="40012">MIDNIFTRARSSWTKNEGPLNHIVISSRVRLARNLEKIPMPPFQNESQSHTVLERTKKAVEAVKLTGNTELFFLRLSELPALEKQILLEKHLISPEHLEEKPNRGLAISADETISIMVNEEDHLRLQVLLPGLQLDKAWEKADKIDNLLEEYLEFAFCEKKGYLTACPTNVGTGLRASVMVHIPTLVMTRQATKIFHTLGQLGFAVRGLYGEGTESKGSIFQVSNQITLGEKETEIIQNLSSVTRQIVDKEEEMRKILLKEMPLQLTDRVGRAYGILSNAAILSSEEALNLLSDLRLGVDLGLVKLNLKQENLTELMVLAQPGFLQKYAGKPMDALERDATRAKLFVEKLKQGGYN</sequence>
<dbReference type="Gene3D" id="3.30.590.10">
    <property type="entry name" value="Glutamine synthetase/guanido kinase, catalytic domain"/>
    <property type="match status" value="1"/>
</dbReference>
<dbReference type="CDD" id="cd07930">
    <property type="entry name" value="bacterial_phosphagen_kinase"/>
    <property type="match status" value="1"/>
</dbReference>
<evidence type="ECO:0000256" key="1">
    <source>
        <dbReference type="ARBA" id="ARBA00022679"/>
    </source>
</evidence>
<dbReference type="PROSITE" id="PS00112">
    <property type="entry name" value="PHOSPHAGEN_KINASE"/>
    <property type="match status" value="1"/>
</dbReference>
<feature type="binding site" evidence="5 6">
    <location>
        <position position="125"/>
    </location>
    <ligand>
        <name>ATP</name>
        <dbReference type="ChEBI" id="CHEBI:30616"/>
    </ligand>
</feature>
<keyword evidence="5" id="KW-0021">Allosteric enzyme</keyword>
<dbReference type="Proteomes" id="UP000515847">
    <property type="component" value="Chromosome"/>
</dbReference>
<dbReference type="GO" id="GO:0046314">
    <property type="term" value="P:phosphocreatine biosynthetic process"/>
    <property type="evidence" value="ECO:0007669"/>
    <property type="project" value="InterPro"/>
</dbReference>
<feature type="binding site" evidence="5 6">
    <location>
        <begin position="26"/>
        <end position="30"/>
    </location>
    <ligand>
        <name>ATP</name>
        <dbReference type="ChEBI" id="CHEBI:30616"/>
    </ligand>
</feature>
<dbReference type="RefSeq" id="WP_034425134.1">
    <property type="nucleotide sequence ID" value="NZ_CP045798.1"/>
</dbReference>
<evidence type="ECO:0000256" key="4">
    <source>
        <dbReference type="ARBA" id="ARBA00022840"/>
    </source>
</evidence>
<feature type="domain" description="Phosphagen kinase C-terminal" evidence="8">
    <location>
        <begin position="23"/>
        <end position="254"/>
    </location>
</feature>
<dbReference type="NCBIfam" id="NF002194">
    <property type="entry name" value="PRK01059.1-4"/>
    <property type="match status" value="1"/>
</dbReference>
<evidence type="ECO:0000313" key="10">
    <source>
        <dbReference type="Proteomes" id="UP000515847"/>
    </source>
</evidence>
<dbReference type="EC" id="2.7.14.1" evidence="5"/>
<keyword evidence="2 5" id="KW-0547">Nucleotide-binding</keyword>
<comment type="activity regulation">
    <text evidence="5">Appears to be allosterically activated by the binding of pArg-containing polypeptides to the pArg-binding pocket localized in the C-terminal domain of McsB.</text>
</comment>
<dbReference type="AlphaFoldDB" id="A0A7G6E5R2"/>
<dbReference type="GO" id="GO:0004111">
    <property type="term" value="F:creatine kinase activity"/>
    <property type="evidence" value="ECO:0007669"/>
    <property type="project" value="InterPro"/>
</dbReference>
<dbReference type="PROSITE" id="PS51510">
    <property type="entry name" value="PHOSPHAGEN_KINASE_C"/>
    <property type="match status" value="1"/>
</dbReference>
<gene>
    <name evidence="5" type="primary">mcsB</name>
    <name evidence="9" type="ORF">BR63_14645</name>
</gene>
<dbReference type="InterPro" id="IPR014746">
    <property type="entry name" value="Gln_synth/guanido_kin_cat_dom"/>
</dbReference>
<dbReference type="OrthoDB" id="9791353at2"/>
<feature type="binding site" evidence="5 6">
    <location>
        <position position="91"/>
    </location>
    <ligand>
        <name>ATP</name>
        <dbReference type="ChEBI" id="CHEBI:30616"/>
    </ligand>
</feature>
<dbReference type="PANTHER" id="PTHR11547">
    <property type="entry name" value="ARGININE OR CREATINE KINASE"/>
    <property type="match status" value="1"/>
</dbReference>
<dbReference type="KEGG" id="tfr:BR63_14645"/>
<keyword evidence="1 5" id="KW-0808">Transferase</keyword>
<dbReference type="InterPro" id="IPR023660">
    <property type="entry name" value="Arg_Kinase"/>
</dbReference>
<organism evidence="9 10">
    <name type="scientific">Thermanaerosceptrum fracticalcis</name>
    <dbReference type="NCBI Taxonomy" id="1712410"/>
    <lineage>
        <taxon>Bacteria</taxon>
        <taxon>Bacillati</taxon>
        <taxon>Bacillota</taxon>
        <taxon>Clostridia</taxon>
        <taxon>Eubacteriales</taxon>
        <taxon>Peptococcaceae</taxon>
        <taxon>Thermanaerosceptrum</taxon>
    </lineage>
</organism>